<dbReference type="Pfam" id="PF00535">
    <property type="entry name" value="Glycos_transf_2"/>
    <property type="match status" value="1"/>
</dbReference>
<dbReference type="EMBL" id="JAAIKB010000027">
    <property type="protein sequence ID" value="NGM24207.1"/>
    <property type="molecule type" value="Genomic_DNA"/>
</dbReference>
<evidence type="ECO:0000313" key="5">
    <source>
        <dbReference type="EMBL" id="NGM24207.1"/>
    </source>
</evidence>
<keyword evidence="2" id="KW-0328">Glycosyltransferase</keyword>
<dbReference type="InterPro" id="IPR001173">
    <property type="entry name" value="Glyco_trans_2-like"/>
</dbReference>
<dbReference type="AlphaFoldDB" id="A0A6M1LVK0"/>
<dbReference type="GO" id="GO:0016757">
    <property type="term" value="F:glycosyltransferase activity"/>
    <property type="evidence" value="ECO:0007669"/>
    <property type="project" value="UniProtKB-KW"/>
</dbReference>
<evidence type="ECO:0000313" key="6">
    <source>
        <dbReference type="Proteomes" id="UP000475385"/>
    </source>
</evidence>
<dbReference type="PANTHER" id="PTHR43179:SF12">
    <property type="entry name" value="GALACTOFURANOSYLTRANSFERASE GLFT2"/>
    <property type="match status" value="1"/>
</dbReference>
<dbReference type="SUPFAM" id="SSF53448">
    <property type="entry name" value="Nucleotide-diphospho-sugar transferases"/>
    <property type="match status" value="1"/>
</dbReference>
<accession>A0A6M1LVK0</accession>
<protein>
    <submittedName>
        <fullName evidence="5">Glycosyltransferase</fullName>
    </submittedName>
</protein>
<dbReference type="Proteomes" id="UP000475385">
    <property type="component" value="Unassembled WGS sequence"/>
</dbReference>
<dbReference type="InterPro" id="IPR029044">
    <property type="entry name" value="Nucleotide-diphossugar_trans"/>
</dbReference>
<dbReference type="CDD" id="cd00761">
    <property type="entry name" value="Glyco_tranf_GTA_type"/>
    <property type="match status" value="1"/>
</dbReference>
<reference evidence="5 6" key="1">
    <citation type="submission" date="2020-02" db="EMBL/GenBank/DDBJ databases">
        <authorList>
            <person name="Kim H.M."/>
            <person name="Jeon C.O."/>
        </authorList>
    </citation>
    <scope>NUCLEOTIDE SEQUENCE [LARGE SCALE GENOMIC DNA]</scope>
    <source>
        <strain evidence="5 6">PeD5</strain>
    </source>
</reference>
<comment type="caution">
    <text evidence="5">The sequence shown here is derived from an EMBL/GenBank/DDBJ whole genome shotgun (WGS) entry which is preliminary data.</text>
</comment>
<evidence type="ECO:0000259" key="4">
    <source>
        <dbReference type="Pfam" id="PF00535"/>
    </source>
</evidence>
<organism evidence="5 6">
    <name type="scientific">Falsiroseomonas algicola</name>
    <dbReference type="NCBI Taxonomy" id="2716930"/>
    <lineage>
        <taxon>Bacteria</taxon>
        <taxon>Pseudomonadati</taxon>
        <taxon>Pseudomonadota</taxon>
        <taxon>Alphaproteobacteria</taxon>
        <taxon>Acetobacterales</taxon>
        <taxon>Roseomonadaceae</taxon>
        <taxon>Falsiroseomonas</taxon>
    </lineage>
</organism>
<proteinExistence type="inferred from homology"/>
<keyword evidence="6" id="KW-1185">Reference proteome</keyword>
<comment type="similarity">
    <text evidence="1">Belongs to the glycosyltransferase 2 family.</text>
</comment>
<evidence type="ECO:0000256" key="1">
    <source>
        <dbReference type="ARBA" id="ARBA00006739"/>
    </source>
</evidence>
<name>A0A6M1LVK0_9PROT</name>
<sequence length="325" mass="34867">MAADRARIDIAVCTRDRLHRLRTLLPALVTIAHRRPGTRVLVVDNGSCDGTGAWLADQAAREPLLVALAEDRPGLYHARTCAIAASPAEILLFLDDDVGVAPGLLDGIDDLFADPAIGVVGGSVEATSLAGLPPWFPRRFLSALPVIPLSAAIEDCLYPRYPIGACLAVRRHPSLSLYLAPERSRAALGHGAEGPAGQAAVGGEDTDLCEIYARAGLRVVRSARLRVTHPLHPERLTPAWLMEQQAREGRLRVRLARLRGKRALCRETAAILLTLPALVALRPLAALLPAARGVTLRARLAKSLGAWAEMVGGPRHLVLPYPARR</sequence>
<dbReference type="Gene3D" id="3.90.550.10">
    <property type="entry name" value="Spore Coat Polysaccharide Biosynthesis Protein SpsA, Chain A"/>
    <property type="match status" value="1"/>
</dbReference>
<evidence type="ECO:0000256" key="3">
    <source>
        <dbReference type="ARBA" id="ARBA00022679"/>
    </source>
</evidence>
<dbReference type="RefSeq" id="WP_164698121.1">
    <property type="nucleotide sequence ID" value="NZ_JAAIKB010000027.1"/>
</dbReference>
<dbReference type="PANTHER" id="PTHR43179">
    <property type="entry name" value="RHAMNOSYLTRANSFERASE WBBL"/>
    <property type="match status" value="1"/>
</dbReference>
<gene>
    <name evidence="5" type="ORF">G3576_29730</name>
</gene>
<evidence type="ECO:0000256" key="2">
    <source>
        <dbReference type="ARBA" id="ARBA00022676"/>
    </source>
</evidence>
<keyword evidence="3" id="KW-0808">Transferase</keyword>
<reference evidence="5 6" key="2">
    <citation type="submission" date="2020-03" db="EMBL/GenBank/DDBJ databases">
        <title>Roseomonas stagni sp. nov., isolated from pond water in Japan.</title>
        <authorList>
            <person name="Furuhata K."/>
            <person name="Miyamoto H."/>
            <person name="Goto K."/>
        </authorList>
    </citation>
    <scope>NUCLEOTIDE SEQUENCE [LARGE SCALE GENOMIC DNA]</scope>
    <source>
        <strain evidence="5 6">PeD5</strain>
    </source>
</reference>
<feature type="domain" description="Glycosyltransferase 2-like" evidence="4">
    <location>
        <begin position="10"/>
        <end position="135"/>
    </location>
</feature>